<gene>
    <name evidence="1" type="ORF">RhiirC2_791586</name>
</gene>
<comment type="caution">
    <text evidence="1">The sequence shown here is derived from an EMBL/GenBank/DDBJ whole genome shotgun (WGS) entry which is preliminary data.</text>
</comment>
<reference evidence="1 2" key="2">
    <citation type="submission" date="2017-10" db="EMBL/GenBank/DDBJ databases">
        <title>Extensive intraspecific genome diversity in a model arbuscular mycorrhizal fungus.</title>
        <authorList>
            <person name="Chen E.C.H."/>
            <person name="Morin E."/>
            <person name="Baudet D."/>
            <person name="Noel J."/>
            <person name="Ndikumana S."/>
            <person name="Charron P."/>
            <person name="St-Onge C."/>
            <person name="Giorgi J."/>
            <person name="Grigoriev I.V."/>
            <person name="Roux C."/>
            <person name="Martin F.M."/>
            <person name="Corradi N."/>
        </authorList>
    </citation>
    <scope>NUCLEOTIDE SEQUENCE [LARGE SCALE GENOMIC DNA]</scope>
    <source>
        <strain evidence="1 2">C2</strain>
    </source>
</reference>
<dbReference type="EMBL" id="LLXL01002170">
    <property type="protein sequence ID" value="PKK61596.1"/>
    <property type="molecule type" value="Genomic_DNA"/>
</dbReference>
<evidence type="ECO:0000313" key="1">
    <source>
        <dbReference type="EMBL" id="PKK61596.1"/>
    </source>
</evidence>
<dbReference type="Proteomes" id="UP000233469">
    <property type="component" value="Unassembled WGS sequence"/>
</dbReference>
<evidence type="ECO:0000313" key="2">
    <source>
        <dbReference type="Proteomes" id="UP000233469"/>
    </source>
</evidence>
<accession>A0A2N1MIY7</accession>
<dbReference type="AlphaFoldDB" id="A0A2N1MIY7"/>
<name>A0A2N1MIY7_9GLOM</name>
<reference evidence="1 2" key="1">
    <citation type="submission" date="2016-04" db="EMBL/GenBank/DDBJ databases">
        <title>Genome analyses suggest a sexual origin of heterokaryosis in a supposedly ancient asexual fungus.</title>
        <authorList>
            <person name="Ropars J."/>
            <person name="Sedzielewska K."/>
            <person name="Noel J."/>
            <person name="Charron P."/>
            <person name="Farinelli L."/>
            <person name="Marton T."/>
            <person name="Kruger M."/>
            <person name="Pelin A."/>
            <person name="Brachmann A."/>
            <person name="Corradi N."/>
        </authorList>
    </citation>
    <scope>NUCLEOTIDE SEQUENCE [LARGE SCALE GENOMIC DNA]</scope>
    <source>
        <strain evidence="1 2">C2</strain>
    </source>
</reference>
<proteinExistence type="predicted"/>
<protein>
    <submittedName>
        <fullName evidence="1">Uncharacterized protein</fullName>
    </submittedName>
</protein>
<organism evidence="1 2">
    <name type="scientific">Rhizophagus irregularis</name>
    <dbReference type="NCBI Taxonomy" id="588596"/>
    <lineage>
        <taxon>Eukaryota</taxon>
        <taxon>Fungi</taxon>
        <taxon>Fungi incertae sedis</taxon>
        <taxon>Mucoromycota</taxon>
        <taxon>Glomeromycotina</taxon>
        <taxon>Glomeromycetes</taxon>
        <taxon>Glomerales</taxon>
        <taxon>Glomeraceae</taxon>
        <taxon>Rhizophagus</taxon>
    </lineage>
</organism>
<sequence length="100" mass="11323">MQVYSSYCSILQALLLTHIHFYSSASYTFQEEIGIALVEDKSGFAGIIEIVKLHGNDGQDYIFTYCLFEDVSRRDELLSCPIYQLQIDTNDSCGINVILN</sequence>